<dbReference type="Proteomes" id="UP000091956">
    <property type="component" value="Unassembled WGS sequence"/>
</dbReference>
<reference evidence="8" key="2">
    <citation type="journal article" date="2018" name="Nat. Commun.">
        <title>Extreme sensitivity to ultraviolet light in the fungal pathogen causing white-nose syndrome of bats.</title>
        <authorList>
            <person name="Palmer J.M."/>
            <person name="Drees K.P."/>
            <person name="Foster J.T."/>
            <person name="Lindner D.L."/>
        </authorList>
    </citation>
    <scope>NUCLEOTIDE SEQUENCE [LARGE SCALE GENOMIC DNA]</scope>
    <source>
        <strain evidence="8">UAMH 10579</strain>
    </source>
</reference>
<protein>
    <recommendedName>
        <fullName evidence="6">Zn(2)-C6 fungal-type domain-containing protein</fullName>
    </recommendedName>
</protein>
<keyword evidence="2" id="KW-0805">Transcription regulation</keyword>
<dbReference type="PANTHER" id="PTHR47424">
    <property type="entry name" value="REGULATORY PROTEIN GAL4"/>
    <property type="match status" value="1"/>
</dbReference>
<feature type="domain" description="Zn(2)-C6 fungal-type" evidence="6">
    <location>
        <begin position="23"/>
        <end position="50"/>
    </location>
</feature>
<dbReference type="PROSITE" id="PS00463">
    <property type="entry name" value="ZN2_CY6_FUNGAL_1"/>
    <property type="match status" value="1"/>
</dbReference>
<gene>
    <name evidence="7" type="ORF">VE01_03625</name>
</gene>
<dbReference type="GO" id="GO:0008270">
    <property type="term" value="F:zinc ion binding"/>
    <property type="evidence" value="ECO:0007669"/>
    <property type="project" value="InterPro"/>
</dbReference>
<evidence type="ECO:0000259" key="6">
    <source>
        <dbReference type="PROSITE" id="PS50048"/>
    </source>
</evidence>
<dbReference type="InterPro" id="IPR007219">
    <property type="entry name" value="XnlR_reg_dom"/>
</dbReference>
<keyword evidence="1" id="KW-0479">Metal-binding</keyword>
<dbReference type="GeneID" id="28837011"/>
<dbReference type="EMBL" id="KV460216">
    <property type="protein sequence ID" value="OBT98652.2"/>
    <property type="molecule type" value="Genomic_DNA"/>
</dbReference>
<dbReference type="Gene3D" id="4.10.240.10">
    <property type="entry name" value="Zn(2)-C6 fungal-type DNA-binding domain"/>
    <property type="match status" value="1"/>
</dbReference>
<dbReference type="PANTHER" id="PTHR47424:SF3">
    <property type="entry name" value="REGULATORY PROTEIN GAL4"/>
    <property type="match status" value="1"/>
</dbReference>
<evidence type="ECO:0000313" key="8">
    <source>
        <dbReference type="Proteomes" id="UP000091956"/>
    </source>
</evidence>
<dbReference type="SMART" id="SM00066">
    <property type="entry name" value="GAL4"/>
    <property type="match status" value="1"/>
</dbReference>
<dbReference type="Pfam" id="PF00172">
    <property type="entry name" value="Zn_clus"/>
    <property type="match status" value="1"/>
</dbReference>
<dbReference type="GO" id="GO:0000981">
    <property type="term" value="F:DNA-binding transcription factor activity, RNA polymerase II-specific"/>
    <property type="evidence" value="ECO:0007669"/>
    <property type="project" value="InterPro"/>
</dbReference>
<keyword evidence="3" id="KW-0238">DNA-binding</keyword>
<accession>A0A1B8GS43</accession>
<reference evidence="7 8" key="1">
    <citation type="submission" date="2016-03" db="EMBL/GenBank/DDBJ databases">
        <title>Comparative genomics of Pseudogymnoascus destructans, the fungus causing white-nose syndrome of bats.</title>
        <authorList>
            <person name="Palmer J.M."/>
            <person name="Drees K.P."/>
            <person name="Foster J.T."/>
            <person name="Lindner D.L."/>
        </authorList>
    </citation>
    <scope>NUCLEOTIDE SEQUENCE [LARGE SCALE GENOMIC DNA]</scope>
    <source>
        <strain evidence="7 8">UAMH 10579</strain>
    </source>
</reference>
<dbReference type="AlphaFoldDB" id="A0A1B8GS43"/>
<evidence type="ECO:0000256" key="3">
    <source>
        <dbReference type="ARBA" id="ARBA00023125"/>
    </source>
</evidence>
<dbReference type="PROSITE" id="PS50048">
    <property type="entry name" value="ZN2_CY6_FUNGAL_2"/>
    <property type="match status" value="1"/>
</dbReference>
<sequence length="645" mass="71676">MSSRNPGEISQNASKSSHRTALACAPCRLSKTKCNGQDPCVRCTDRGIVCMPGVKRRKPVRKSAILSSNESARTDDVEAPESTAQADLLKQEVHCSIWGSEASESSTMNLHYGPSSTFVFLQQLHRFLLGSGAPRQSTISSWSTNYTSEAISEFGYSGIFYGNGSDNNESPAGISQELPPFDLAATFLETYLATVHYVVLFCDQGTLRKLFYTMYSAPTSNQNSRDSTLVMIVLAIGAFLSSYPIWADSLHRGVTSRLDSWGDSVSLRSVQISMLLSEYEHSHGRPNSAMLGIGRAVHKAFAVGLHRDMPSQGGTRDSTESDRSRERQATFWSLFAHDRNVSLSLGRPASINELDINILDPTWDVRLMAAVTLARITYKVNYNIYGRNRGSVSDFCQKVQAIYDEMICFHKSLPVDQKFPLFESELGQYSANLTASQMILAFHFFQTMIIALRPCLVLDAARRRSTKKSTIPNESVIWLNDAVDRCRNASIHIINVFARAIKVSSFICYMRHSRFFIEAACFALLFDVIRDPARDGCERNFEAIAQGLHCFTLLPTDRLLMISTTGVSRILQLTEEMVAKTKAEANQKVDNEPPSSMAFTNEPTGFDQGQALGVGLWDDAGISNNDIFDMSYYLWYEDPASLGAE</sequence>
<dbReference type="RefSeq" id="XP_018132385.2">
    <property type="nucleotide sequence ID" value="XM_018273110.2"/>
</dbReference>
<evidence type="ECO:0000256" key="5">
    <source>
        <dbReference type="ARBA" id="ARBA00023242"/>
    </source>
</evidence>
<dbReference type="SMART" id="SM00906">
    <property type="entry name" value="Fungal_trans"/>
    <property type="match status" value="1"/>
</dbReference>
<dbReference type="CDD" id="cd00067">
    <property type="entry name" value="GAL4"/>
    <property type="match status" value="1"/>
</dbReference>
<dbReference type="GO" id="GO:0006351">
    <property type="term" value="P:DNA-templated transcription"/>
    <property type="evidence" value="ECO:0007669"/>
    <property type="project" value="InterPro"/>
</dbReference>
<evidence type="ECO:0000256" key="1">
    <source>
        <dbReference type="ARBA" id="ARBA00022723"/>
    </source>
</evidence>
<evidence type="ECO:0000256" key="2">
    <source>
        <dbReference type="ARBA" id="ARBA00023015"/>
    </source>
</evidence>
<dbReference type="InterPro" id="IPR001138">
    <property type="entry name" value="Zn2Cys6_DnaBD"/>
</dbReference>
<dbReference type="Pfam" id="PF04082">
    <property type="entry name" value="Fungal_trans"/>
    <property type="match status" value="1"/>
</dbReference>
<evidence type="ECO:0000313" key="7">
    <source>
        <dbReference type="EMBL" id="OBT98652.2"/>
    </source>
</evidence>
<dbReference type="GO" id="GO:0003677">
    <property type="term" value="F:DNA binding"/>
    <property type="evidence" value="ECO:0007669"/>
    <property type="project" value="UniProtKB-KW"/>
</dbReference>
<keyword evidence="5" id="KW-0539">Nucleus</keyword>
<proteinExistence type="predicted"/>
<dbReference type="InterPro" id="IPR051127">
    <property type="entry name" value="Fungal_SecMet_Regulators"/>
</dbReference>
<keyword evidence="8" id="KW-1185">Reference proteome</keyword>
<dbReference type="SUPFAM" id="SSF57701">
    <property type="entry name" value="Zn2/Cys6 DNA-binding domain"/>
    <property type="match status" value="1"/>
</dbReference>
<organism evidence="7 8">
    <name type="scientific">Pseudogymnoascus verrucosus</name>
    <dbReference type="NCBI Taxonomy" id="342668"/>
    <lineage>
        <taxon>Eukaryota</taxon>
        <taxon>Fungi</taxon>
        <taxon>Dikarya</taxon>
        <taxon>Ascomycota</taxon>
        <taxon>Pezizomycotina</taxon>
        <taxon>Leotiomycetes</taxon>
        <taxon>Thelebolales</taxon>
        <taxon>Thelebolaceae</taxon>
        <taxon>Pseudogymnoascus</taxon>
    </lineage>
</organism>
<name>A0A1B8GS43_9PEZI</name>
<dbReference type="CDD" id="cd12148">
    <property type="entry name" value="fungal_TF_MHR"/>
    <property type="match status" value="1"/>
</dbReference>
<evidence type="ECO:0000256" key="4">
    <source>
        <dbReference type="ARBA" id="ARBA00023163"/>
    </source>
</evidence>
<keyword evidence="4" id="KW-0804">Transcription</keyword>
<dbReference type="InterPro" id="IPR036864">
    <property type="entry name" value="Zn2-C6_fun-type_DNA-bd_sf"/>
</dbReference>